<sequence length="124" mass="13104">MNKLAIVILLILGLALAGCASPERKITIRNEAEDISGEAVIAPSREAVYIYGNQRDLPKTLILRIGGEPVLLPSGYLRLAGVVSGEKPTACLEIAGGGLALGEGETIDAYRIIRIASDHVVLEK</sequence>
<protein>
    <recommendedName>
        <fullName evidence="3">Lipoprotein</fullName>
    </recommendedName>
</protein>
<dbReference type="PROSITE" id="PS51257">
    <property type="entry name" value="PROKAR_LIPOPROTEIN"/>
    <property type="match status" value="1"/>
</dbReference>
<gene>
    <name evidence="1" type="ORF">A2625_05345</name>
</gene>
<name>A0A1F4Q1Z8_UNCSA</name>
<dbReference type="Proteomes" id="UP000178724">
    <property type="component" value="Unassembled WGS sequence"/>
</dbReference>
<evidence type="ECO:0000313" key="1">
    <source>
        <dbReference type="EMBL" id="OGB89856.1"/>
    </source>
</evidence>
<organism evidence="1 2">
    <name type="scientific">candidate division WOR-1 bacterium RIFCSPHIGHO2_01_FULL_53_15</name>
    <dbReference type="NCBI Taxonomy" id="1802564"/>
    <lineage>
        <taxon>Bacteria</taxon>
        <taxon>Bacillati</taxon>
        <taxon>Saganbacteria</taxon>
    </lineage>
</organism>
<comment type="caution">
    <text evidence="1">The sequence shown here is derived from an EMBL/GenBank/DDBJ whole genome shotgun (WGS) entry which is preliminary data.</text>
</comment>
<reference evidence="1 2" key="1">
    <citation type="journal article" date="2016" name="Nat. Commun.">
        <title>Thousands of microbial genomes shed light on interconnected biogeochemical processes in an aquifer system.</title>
        <authorList>
            <person name="Anantharaman K."/>
            <person name="Brown C.T."/>
            <person name="Hug L.A."/>
            <person name="Sharon I."/>
            <person name="Castelle C.J."/>
            <person name="Probst A.J."/>
            <person name="Thomas B.C."/>
            <person name="Singh A."/>
            <person name="Wilkins M.J."/>
            <person name="Karaoz U."/>
            <person name="Brodie E.L."/>
            <person name="Williams K.H."/>
            <person name="Hubbard S.S."/>
            <person name="Banfield J.F."/>
        </authorList>
    </citation>
    <scope>NUCLEOTIDE SEQUENCE [LARGE SCALE GENOMIC DNA]</scope>
</reference>
<evidence type="ECO:0000313" key="2">
    <source>
        <dbReference type="Proteomes" id="UP000178724"/>
    </source>
</evidence>
<dbReference type="EMBL" id="METM01000020">
    <property type="protein sequence ID" value="OGB89856.1"/>
    <property type="molecule type" value="Genomic_DNA"/>
</dbReference>
<accession>A0A1F4Q1Z8</accession>
<proteinExistence type="predicted"/>
<dbReference type="AlphaFoldDB" id="A0A1F4Q1Z8"/>
<evidence type="ECO:0008006" key="3">
    <source>
        <dbReference type="Google" id="ProtNLM"/>
    </source>
</evidence>